<feature type="chain" id="PRO_5047071894" evidence="1">
    <location>
        <begin position="19"/>
        <end position="100"/>
    </location>
</feature>
<dbReference type="EMBL" id="VVIW01000007">
    <property type="protein sequence ID" value="NHZ41341.1"/>
    <property type="molecule type" value="Genomic_DNA"/>
</dbReference>
<proteinExistence type="predicted"/>
<protein>
    <submittedName>
        <fullName evidence="2">Uncharacterized protein</fullName>
    </submittedName>
</protein>
<organism evidence="2 3">
    <name type="scientific">Massilia aquatica</name>
    <dbReference type="NCBI Taxonomy" id="2609000"/>
    <lineage>
        <taxon>Bacteria</taxon>
        <taxon>Pseudomonadati</taxon>
        <taxon>Pseudomonadota</taxon>
        <taxon>Betaproteobacteria</taxon>
        <taxon>Burkholderiales</taxon>
        <taxon>Oxalobacteraceae</taxon>
        <taxon>Telluria group</taxon>
        <taxon>Massilia</taxon>
    </lineage>
</organism>
<evidence type="ECO:0000313" key="2">
    <source>
        <dbReference type="EMBL" id="NHZ41341.1"/>
    </source>
</evidence>
<name>A0ABX0MBA0_9BURK</name>
<evidence type="ECO:0000256" key="1">
    <source>
        <dbReference type="SAM" id="SignalP"/>
    </source>
</evidence>
<evidence type="ECO:0000313" key="3">
    <source>
        <dbReference type="Proteomes" id="UP000819052"/>
    </source>
</evidence>
<keyword evidence="1" id="KW-0732">Signal</keyword>
<sequence length="100" mass="10390">MSITAVWVALSMVNVVSAAALAIGAAPKGDTSKVAEKIIKKNFPSCKKMGATTRKADGSIKATCSGVEFLVFTAVNPKDNKTMELAMNCTAAKAHLNISC</sequence>
<dbReference type="RefSeq" id="WP_167077118.1">
    <property type="nucleotide sequence ID" value="NZ_VVIW01000007.1"/>
</dbReference>
<gene>
    <name evidence="2" type="ORF">F1609_14415</name>
</gene>
<reference evidence="2 3" key="1">
    <citation type="submission" date="2019-09" db="EMBL/GenBank/DDBJ databases">
        <title>Taxonomy of Antarctic Massilia spp.: description of Massilia rubra sp. nov., Massilia aquatica sp. nov., Massilia mucilaginosa sp. nov., Massilia frigida sp. nov. isolated from streams, lakes and regoliths.</title>
        <authorList>
            <person name="Holochova P."/>
            <person name="Sedlacek I."/>
            <person name="Kralova S."/>
            <person name="Maslanova I."/>
            <person name="Busse H.-J."/>
            <person name="Stankova E."/>
            <person name="Vrbovska V."/>
            <person name="Kovarovic V."/>
            <person name="Bartak M."/>
            <person name="Svec P."/>
            <person name="Pantucek R."/>
        </authorList>
    </citation>
    <scope>NUCLEOTIDE SEQUENCE [LARGE SCALE GENOMIC DNA]</scope>
    <source>
        <strain evidence="2 3">CCM 8693</strain>
    </source>
</reference>
<keyword evidence="3" id="KW-1185">Reference proteome</keyword>
<comment type="caution">
    <text evidence="2">The sequence shown here is derived from an EMBL/GenBank/DDBJ whole genome shotgun (WGS) entry which is preliminary data.</text>
</comment>
<accession>A0ABX0MBA0</accession>
<feature type="signal peptide" evidence="1">
    <location>
        <begin position="1"/>
        <end position="18"/>
    </location>
</feature>
<dbReference type="Proteomes" id="UP000819052">
    <property type="component" value="Unassembled WGS sequence"/>
</dbReference>